<name>A0A1V9ZBZ8_9STRA</name>
<dbReference type="InterPro" id="IPR036526">
    <property type="entry name" value="C-N_Hydrolase_sf"/>
</dbReference>
<organism evidence="2 3">
    <name type="scientific">Thraustotheca clavata</name>
    <dbReference type="NCBI Taxonomy" id="74557"/>
    <lineage>
        <taxon>Eukaryota</taxon>
        <taxon>Sar</taxon>
        <taxon>Stramenopiles</taxon>
        <taxon>Oomycota</taxon>
        <taxon>Saprolegniomycetes</taxon>
        <taxon>Saprolegniales</taxon>
        <taxon>Achlyaceae</taxon>
        <taxon>Thraustotheca</taxon>
    </lineage>
</organism>
<protein>
    <recommendedName>
        <fullName evidence="1">CN hydrolase domain-containing protein</fullName>
    </recommendedName>
</protein>
<dbReference type="STRING" id="74557.A0A1V9ZBZ8"/>
<dbReference type="Pfam" id="PF00795">
    <property type="entry name" value="CN_hydrolase"/>
    <property type="match status" value="1"/>
</dbReference>
<evidence type="ECO:0000313" key="3">
    <source>
        <dbReference type="Proteomes" id="UP000243217"/>
    </source>
</evidence>
<dbReference type="GO" id="GO:0070773">
    <property type="term" value="F:protein-N-terminal glutamine amidohydrolase activity"/>
    <property type="evidence" value="ECO:0007669"/>
    <property type="project" value="InterPro"/>
</dbReference>
<dbReference type="GO" id="GO:0008418">
    <property type="term" value="F:protein-N-terminal asparagine amidohydrolase activity"/>
    <property type="evidence" value="ECO:0007669"/>
    <property type="project" value="InterPro"/>
</dbReference>
<dbReference type="OrthoDB" id="201515at2759"/>
<evidence type="ECO:0000313" key="2">
    <source>
        <dbReference type="EMBL" id="OQR95472.1"/>
    </source>
</evidence>
<dbReference type="AlphaFoldDB" id="A0A1V9ZBZ8"/>
<dbReference type="PANTHER" id="PTHR11750:SF26">
    <property type="entry name" value="PROTEIN N-TERMINAL AMIDASE"/>
    <property type="match status" value="1"/>
</dbReference>
<dbReference type="PANTHER" id="PTHR11750">
    <property type="entry name" value="PROTEIN N-TERMINAL AMIDASE"/>
    <property type="match status" value="1"/>
</dbReference>
<dbReference type="Gene3D" id="3.60.110.10">
    <property type="entry name" value="Carbon-nitrogen hydrolase"/>
    <property type="match status" value="1"/>
</dbReference>
<accession>A0A1V9ZBZ8</accession>
<proteinExistence type="predicted"/>
<dbReference type="PROSITE" id="PS50263">
    <property type="entry name" value="CN_HYDROLASE"/>
    <property type="match status" value="1"/>
</dbReference>
<dbReference type="GO" id="GO:0030163">
    <property type="term" value="P:protein catabolic process"/>
    <property type="evidence" value="ECO:0007669"/>
    <property type="project" value="TreeGrafter"/>
</dbReference>
<evidence type="ECO:0000259" key="1">
    <source>
        <dbReference type="PROSITE" id="PS50263"/>
    </source>
</evidence>
<comment type="caution">
    <text evidence="2">The sequence shown here is derived from an EMBL/GenBank/DDBJ whole genome shotgun (WGS) entry which is preliminary data.</text>
</comment>
<feature type="domain" description="CN hydrolase" evidence="1">
    <location>
        <begin position="1"/>
        <end position="209"/>
    </location>
</feature>
<dbReference type="Proteomes" id="UP000243217">
    <property type="component" value="Unassembled WGS sequence"/>
</dbReference>
<dbReference type="SUPFAM" id="SSF56317">
    <property type="entry name" value="Carbon-nitrogen hydrolase"/>
    <property type="match status" value="1"/>
</dbReference>
<dbReference type="InterPro" id="IPR039703">
    <property type="entry name" value="Nta1"/>
</dbReference>
<dbReference type="InterPro" id="IPR003010">
    <property type="entry name" value="C-N_Hydrolase"/>
</dbReference>
<sequence length="209" mass="23506">NNIGPTFSWCKSQALRLNCLVACGYVEKTLENNNLYNSMMIISPEGQLVYNTRKTFLYETDKTWATAGDGFGSWYCPWLERQISFGICMDINPNDFIAPWEAYEFATSVLENKSSLILFSSAWNDHNPEETSNSAMPTIQYWANRLLPIIDSLQSKKDGENCYFICSNRTGIERGTSFVGGSCVLELKSPSLLAKAGRFDEVVLLATLQ</sequence>
<reference evidence="2 3" key="1">
    <citation type="journal article" date="2014" name="Genome Biol. Evol.">
        <title>The secreted proteins of Achlya hypogyna and Thraustotheca clavata identify the ancestral oomycete secretome and reveal gene acquisitions by horizontal gene transfer.</title>
        <authorList>
            <person name="Misner I."/>
            <person name="Blouin N."/>
            <person name="Leonard G."/>
            <person name="Richards T.A."/>
            <person name="Lane C.E."/>
        </authorList>
    </citation>
    <scope>NUCLEOTIDE SEQUENCE [LARGE SCALE GENOMIC DNA]</scope>
    <source>
        <strain evidence="2 3">ATCC 34112</strain>
    </source>
</reference>
<gene>
    <name evidence="2" type="ORF">THRCLA_22136</name>
</gene>
<feature type="non-terminal residue" evidence="2">
    <location>
        <position position="1"/>
    </location>
</feature>
<keyword evidence="3" id="KW-1185">Reference proteome</keyword>
<dbReference type="EMBL" id="JNBS01002103">
    <property type="protein sequence ID" value="OQR95472.1"/>
    <property type="molecule type" value="Genomic_DNA"/>
</dbReference>